<dbReference type="AlphaFoldDB" id="A0A1B6EAJ5"/>
<accession>A0A1B6EAJ5</accession>
<keyword evidence="1" id="KW-0479">Metal-binding</keyword>
<proteinExistence type="predicted"/>
<dbReference type="PROSITE" id="PS50157">
    <property type="entry name" value="ZINC_FINGER_C2H2_2"/>
    <property type="match status" value="1"/>
</dbReference>
<keyword evidence="1" id="KW-0862">Zinc</keyword>
<gene>
    <name evidence="4" type="ORF">g.43312</name>
</gene>
<reference evidence="4" key="1">
    <citation type="submission" date="2015-12" db="EMBL/GenBank/DDBJ databases">
        <title>De novo transcriptome assembly of four potential Pierce s Disease insect vectors from Arizona vineyards.</title>
        <authorList>
            <person name="Tassone E.E."/>
        </authorList>
    </citation>
    <scope>NUCLEOTIDE SEQUENCE</scope>
</reference>
<dbReference type="PROSITE" id="PS00028">
    <property type="entry name" value="ZINC_FINGER_C2H2_1"/>
    <property type="match status" value="1"/>
</dbReference>
<sequence>MLITLQLLMEIQGDHSLLVVSLENCISSDGNRQLGKSNSCIYTAAMSNNSCSHETSVVHIAAQVQAYPRLQHQHLTQLQPIQYPQAVSYENQQLHQHSNIMPGHTLYQPMNVSTGALHHYSPHNQPLHNPYINTAQALHLTPVPLQQTYNHAAPALHIETTQIPDSHLLATNNEVEQIPEATFPEDDFQYYREIQCFLTSEEIPHGASDNYKKHLRKRAQHYSIIDGKLYHGRKQPKLVVMNKEDQQEMLKNIHIIKETGVHLGVKKMFNELHVHHFWRGMYIDVVSFVKNCDKCSDVVDVVRRRQAGLMNNDGEDMDEEEEDVEDPLSLSPKSTNTMCLRPRSQNNNNNISNRVWKKVEVHLLGPFKKTCNKNEFIVSISDPESHWVCAKAIPGNGHPTHMAEFIFHTFCNYGFPLCVLVGVSSDLSDAVSEEYSSRVKCVGENFGDISLTVVDSQESQCFWVDSLFHVLIQAHPIKWDKELDNYLFLYRTGKVTEFVSTSTVSPFSCIFNHDPINICSPDEDKENNIEGTVSRRRKLQSSILQCRHCDEIFTSKISFRIHQRKHTEDAQERGREAGEVIRRIRRSSGRRRRNVCQIIKSSEEEVQFKPPNTWVESTVSAVKALLVATKEERRRRGKYHKYTSELQEQMAMYAVKHGNPQAVRYFSERLGTVVSESTIRNLVKVHISFTPLLKEEIGRFAANFGVEAAARYFSDRLKRDVSQSLVRKFKTLYLNKLPDNTRRLKDKNPKKERKKKGIIYKKSAVNGSNKIAKRYSLKVKDDIGIYACHHSVPETVQYFSEKFQILVKERTVKRFHKAYLEKCQQATPIENNQMEATHVEHIHSLPQPANVYNTAFTHHVNNTPTTMYPISQCPNGNNLCYQSQSTASVIMTQSNSTFNYHTMNPIPPPPQVYPLQPTMLRQTEQQTQLPTLSVPEGQEQINSSCLMSQHSLIVEERNGPIMSHFMAPTPHEQQNIKHDNMSRNHLPTDFIADTYQQPDVNIPIVTELLTETQKQETQLENDRNISKKEELIKSEERELNTHIPITNNKKHVRKKESNIKKRGSYTTYSPELRAEIGKYAAEHGSLKACHYFSKILGHDVPESTARGLKDKYLMKRKHCTVTSLGYSQRGRPLRLGKYDEVVQECLKELVRSGEKVSSFLAITTAKQILNKYDPGLLDDNGGPVKLNTTWAKSFLKRIGVHNNS</sequence>
<dbReference type="SMART" id="SM00355">
    <property type="entry name" value="ZnF_C2H2"/>
    <property type="match status" value="1"/>
</dbReference>
<keyword evidence="1" id="KW-0863">Zinc-finger</keyword>
<evidence type="ECO:0000256" key="2">
    <source>
        <dbReference type="SAM" id="MobiDB-lite"/>
    </source>
</evidence>
<dbReference type="InterPro" id="IPR013087">
    <property type="entry name" value="Znf_C2H2_type"/>
</dbReference>
<feature type="domain" description="C2H2-type" evidence="3">
    <location>
        <begin position="544"/>
        <end position="571"/>
    </location>
</feature>
<protein>
    <recommendedName>
        <fullName evidence="3">C2H2-type domain-containing protein</fullName>
    </recommendedName>
</protein>
<dbReference type="InterPro" id="IPR041588">
    <property type="entry name" value="Integrase_H2C2"/>
</dbReference>
<name>A0A1B6EAJ5_9HEMI</name>
<evidence type="ECO:0000256" key="1">
    <source>
        <dbReference type="PROSITE-ProRule" id="PRU00042"/>
    </source>
</evidence>
<dbReference type="Pfam" id="PF17921">
    <property type="entry name" value="Integrase_H2C2"/>
    <property type="match status" value="1"/>
</dbReference>
<dbReference type="EMBL" id="GEDC01002365">
    <property type="protein sequence ID" value="JAS34933.1"/>
    <property type="molecule type" value="Transcribed_RNA"/>
</dbReference>
<dbReference type="GO" id="GO:0008270">
    <property type="term" value="F:zinc ion binding"/>
    <property type="evidence" value="ECO:0007669"/>
    <property type="project" value="UniProtKB-KW"/>
</dbReference>
<evidence type="ECO:0000313" key="4">
    <source>
        <dbReference type="EMBL" id="JAS34933.1"/>
    </source>
</evidence>
<evidence type="ECO:0000259" key="3">
    <source>
        <dbReference type="PROSITE" id="PS50157"/>
    </source>
</evidence>
<feature type="compositionally biased region" description="Acidic residues" evidence="2">
    <location>
        <begin position="313"/>
        <end position="326"/>
    </location>
</feature>
<feature type="region of interest" description="Disordered" evidence="2">
    <location>
        <begin position="310"/>
        <end position="330"/>
    </location>
</feature>
<dbReference type="Gene3D" id="1.10.340.70">
    <property type="match status" value="1"/>
</dbReference>
<organism evidence="4">
    <name type="scientific">Clastoptera arizonana</name>
    <name type="common">Arizona spittle bug</name>
    <dbReference type="NCBI Taxonomy" id="38151"/>
    <lineage>
        <taxon>Eukaryota</taxon>
        <taxon>Metazoa</taxon>
        <taxon>Ecdysozoa</taxon>
        <taxon>Arthropoda</taxon>
        <taxon>Hexapoda</taxon>
        <taxon>Insecta</taxon>
        <taxon>Pterygota</taxon>
        <taxon>Neoptera</taxon>
        <taxon>Paraneoptera</taxon>
        <taxon>Hemiptera</taxon>
        <taxon>Auchenorrhyncha</taxon>
        <taxon>Cercopoidea</taxon>
        <taxon>Clastopteridae</taxon>
        <taxon>Clastoptera</taxon>
    </lineage>
</organism>